<keyword evidence="3 5" id="KW-0687">Ribonucleoprotein</keyword>
<dbReference type="GO" id="GO:0003735">
    <property type="term" value="F:structural constituent of ribosome"/>
    <property type="evidence" value="ECO:0007669"/>
    <property type="project" value="InterPro"/>
</dbReference>
<proteinExistence type="inferred from homology"/>
<dbReference type="GO" id="GO:0006412">
    <property type="term" value="P:translation"/>
    <property type="evidence" value="ECO:0007669"/>
    <property type="project" value="InterPro"/>
</dbReference>
<evidence type="ECO:0000313" key="6">
    <source>
        <dbReference type="EMBL" id="NDJ94868.1"/>
    </source>
</evidence>
<dbReference type="PANTHER" id="PTHR11880:SF2">
    <property type="entry name" value="SMALL RIBOSOMAL SUBUNIT PROTEIN US19"/>
    <property type="match status" value="1"/>
</dbReference>
<dbReference type="FunFam" id="3.30.860.10:FF:000002">
    <property type="entry name" value="40S ribosomal protein S15"/>
    <property type="match status" value="1"/>
</dbReference>
<dbReference type="PIRSF" id="PIRSF002144">
    <property type="entry name" value="Ribosomal_S19"/>
    <property type="match status" value="1"/>
</dbReference>
<reference evidence="6" key="1">
    <citation type="submission" date="2018-11" db="EMBL/GenBank/DDBJ databases">
        <title>Henneguya salminicola genome and transcriptome.</title>
        <authorList>
            <person name="Yahalomi D."/>
            <person name="Atkinson S.D."/>
            <person name="Neuhof M."/>
            <person name="Chang E.S."/>
            <person name="Philippe H."/>
            <person name="Cartwright P."/>
            <person name="Bartholomew J.L."/>
            <person name="Huchon D."/>
        </authorList>
    </citation>
    <scope>NUCLEOTIDE SEQUENCE</scope>
    <source>
        <strain evidence="6">Hz1</strain>
        <tissue evidence="6">Whole</tissue>
    </source>
</reference>
<evidence type="ECO:0000256" key="1">
    <source>
        <dbReference type="ARBA" id="ARBA00007345"/>
    </source>
</evidence>
<evidence type="ECO:0000256" key="2">
    <source>
        <dbReference type="ARBA" id="ARBA00022980"/>
    </source>
</evidence>
<dbReference type="OrthoDB" id="10258210at2759"/>
<evidence type="ECO:0000256" key="3">
    <source>
        <dbReference type="ARBA" id="ARBA00023274"/>
    </source>
</evidence>
<evidence type="ECO:0000256" key="4">
    <source>
        <dbReference type="ARBA" id="ARBA00035469"/>
    </source>
</evidence>
<dbReference type="EMBL" id="GHBP01012550">
    <property type="protein sequence ID" value="NDJ94868.1"/>
    <property type="molecule type" value="Transcribed_RNA"/>
</dbReference>
<dbReference type="SUPFAM" id="SSF54570">
    <property type="entry name" value="Ribosomal protein S19"/>
    <property type="match status" value="1"/>
</dbReference>
<dbReference type="AlphaFoldDB" id="A0A6G3MLD0"/>
<evidence type="ECO:0000256" key="5">
    <source>
        <dbReference type="RuleBase" id="RU003485"/>
    </source>
</evidence>
<dbReference type="Pfam" id="PF00203">
    <property type="entry name" value="Ribosomal_S19"/>
    <property type="match status" value="1"/>
</dbReference>
<dbReference type="InterPro" id="IPR005713">
    <property type="entry name" value="Ribosomal_uS19_euk/arc"/>
</dbReference>
<comment type="similarity">
    <text evidence="1 5">Belongs to the universal ribosomal protein uS19 family.</text>
</comment>
<dbReference type="GO" id="GO:0000028">
    <property type="term" value="P:ribosomal small subunit assembly"/>
    <property type="evidence" value="ECO:0007669"/>
    <property type="project" value="TreeGrafter"/>
</dbReference>
<dbReference type="PRINTS" id="PR00975">
    <property type="entry name" value="RIBOSOMALS19"/>
</dbReference>
<dbReference type="PANTHER" id="PTHR11880">
    <property type="entry name" value="RIBOSOMAL PROTEIN S19P FAMILY MEMBER"/>
    <property type="match status" value="1"/>
</dbReference>
<dbReference type="InterPro" id="IPR002222">
    <property type="entry name" value="Ribosomal_uS19"/>
</dbReference>
<organism evidence="6">
    <name type="scientific">Henneguya salminicola</name>
    <name type="common">Myxosporean</name>
    <dbReference type="NCBI Taxonomy" id="69463"/>
    <lineage>
        <taxon>Eukaryota</taxon>
        <taxon>Metazoa</taxon>
        <taxon>Cnidaria</taxon>
        <taxon>Myxozoa</taxon>
        <taxon>Myxosporea</taxon>
        <taxon>Bivalvulida</taxon>
        <taxon>Platysporina</taxon>
        <taxon>Myxobolidae</taxon>
        <taxon>Henneguya</taxon>
    </lineage>
</organism>
<dbReference type="NCBIfam" id="TIGR01025">
    <property type="entry name" value="uS19_arch"/>
    <property type="match status" value="1"/>
</dbReference>
<accession>A0A6G3MLD0</accession>
<name>A0A6G3MLD0_HENSL</name>
<dbReference type="InterPro" id="IPR023575">
    <property type="entry name" value="Ribosomal_uS19_SF"/>
</dbReference>
<dbReference type="Gene3D" id="3.30.860.10">
    <property type="entry name" value="30s Ribosomal Protein S19, Chain A"/>
    <property type="match status" value="1"/>
</dbReference>
<protein>
    <recommendedName>
        <fullName evidence="4">40S ribosomal protein S15</fullName>
    </recommendedName>
</protein>
<dbReference type="NCBIfam" id="NF003121">
    <property type="entry name" value="PRK04038.1"/>
    <property type="match status" value="1"/>
</dbReference>
<sequence>MSEEKQHKRTFRKYFFRGIDLEKLLDMHTDKFMQICSSRVRRRYRRGLKDSCKRFLAKLRKAKRGINVGEKPPVVKTHLRNMIVVPEMVGSMVGVHFGKGFTQVEIKPDMIGHYLGEFALTYRPVRHGRPGFGATHSSRFIPLK</sequence>
<keyword evidence="2 5" id="KW-0689">Ribosomal protein</keyword>
<dbReference type="GO" id="GO:0022627">
    <property type="term" value="C:cytosolic small ribosomal subunit"/>
    <property type="evidence" value="ECO:0007669"/>
    <property type="project" value="TreeGrafter"/>
</dbReference>
<dbReference type="HAMAP" id="MF_00531">
    <property type="entry name" value="Ribosomal_uS19"/>
    <property type="match status" value="1"/>
</dbReference>